<dbReference type="Proteomes" id="UP001151760">
    <property type="component" value="Unassembled WGS sequence"/>
</dbReference>
<dbReference type="Gene3D" id="3.10.20.90">
    <property type="entry name" value="Phosphatidylinositol 3-kinase Catalytic Subunit, Chain A, domain 1"/>
    <property type="match status" value="1"/>
</dbReference>
<proteinExistence type="predicted"/>
<comment type="caution">
    <text evidence="1">The sequence shown here is derived from an EMBL/GenBank/DDBJ whole genome shotgun (WGS) entry which is preliminary data.</text>
</comment>
<dbReference type="EMBL" id="BQNB010019998">
    <property type="protein sequence ID" value="GJT91222.1"/>
    <property type="molecule type" value="Genomic_DNA"/>
</dbReference>
<protein>
    <submittedName>
        <fullName evidence="1">Ubiquitin carboxyl-terminal hydrolase 12-like protein isoform X1</fullName>
    </submittedName>
</protein>
<keyword evidence="2" id="KW-1185">Reference proteome</keyword>
<accession>A0ABQ5HVE4</accession>
<gene>
    <name evidence="1" type="ORF">Tco_1080067</name>
</gene>
<organism evidence="1 2">
    <name type="scientific">Tanacetum coccineum</name>
    <dbReference type="NCBI Taxonomy" id="301880"/>
    <lineage>
        <taxon>Eukaryota</taxon>
        <taxon>Viridiplantae</taxon>
        <taxon>Streptophyta</taxon>
        <taxon>Embryophyta</taxon>
        <taxon>Tracheophyta</taxon>
        <taxon>Spermatophyta</taxon>
        <taxon>Magnoliopsida</taxon>
        <taxon>eudicotyledons</taxon>
        <taxon>Gunneridae</taxon>
        <taxon>Pentapetalae</taxon>
        <taxon>asterids</taxon>
        <taxon>campanulids</taxon>
        <taxon>Asterales</taxon>
        <taxon>Asteraceae</taxon>
        <taxon>Asteroideae</taxon>
        <taxon>Anthemideae</taxon>
        <taxon>Anthemidinae</taxon>
        <taxon>Tanacetum</taxon>
    </lineage>
</organism>
<reference evidence="1" key="1">
    <citation type="journal article" date="2022" name="Int. J. Mol. Sci.">
        <title>Draft Genome of Tanacetum Coccineum: Genomic Comparison of Closely Related Tanacetum-Family Plants.</title>
        <authorList>
            <person name="Yamashiro T."/>
            <person name="Shiraishi A."/>
            <person name="Nakayama K."/>
            <person name="Satake H."/>
        </authorList>
    </citation>
    <scope>NUCLEOTIDE SEQUENCE</scope>
</reference>
<reference evidence="1" key="2">
    <citation type="submission" date="2022-01" db="EMBL/GenBank/DDBJ databases">
        <authorList>
            <person name="Yamashiro T."/>
            <person name="Shiraishi A."/>
            <person name="Satake H."/>
            <person name="Nakayama K."/>
        </authorList>
    </citation>
    <scope>NUCLEOTIDE SEQUENCE</scope>
</reference>
<evidence type="ECO:0000313" key="1">
    <source>
        <dbReference type="EMBL" id="GJT91222.1"/>
    </source>
</evidence>
<name>A0ABQ5HVE4_9ASTR</name>
<evidence type="ECO:0000313" key="2">
    <source>
        <dbReference type="Proteomes" id="UP001151760"/>
    </source>
</evidence>
<sequence length="211" mass="23177">MIGRSADEEAICGVWPDNLAGKVFRAVAGGVWFEWVDGGVAGKLCGGRVVDIRPTSFAPIIERAITIVEQSGGQYHVLLTIAMLVAYFAERMISEETLRRKLSMRRRYANQEIKFEPNVMCEHVDKKLTFRASQLEDGDIIGKEVMDNICGSANVISRLGVLGRRLLFRIVISWNGTIAGALKTPPQPTLVANGTIAVSKLTNPSFSSLPW</sequence>